<organism evidence="2 3">
    <name type="scientific">Pseudokineococcus basanitobsidens</name>
    <dbReference type="NCBI Taxonomy" id="1926649"/>
    <lineage>
        <taxon>Bacteria</taxon>
        <taxon>Bacillati</taxon>
        <taxon>Actinomycetota</taxon>
        <taxon>Actinomycetes</taxon>
        <taxon>Kineosporiales</taxon>
        <taxon>Kineosporiaceae</taxon>
        <taxon>Pseudokineococcus</taxon>
    </lineage>
</organism>
<keyword evidence="1" id="KW-0812">Transmembrane</keyword>
<evidence type="ECO:0000256" key="1">
    <source>
        <dbReference type="SAM" id="Phobius"/>
    </source>
</evidence>
<keyword evidence="1" id="KW-1133">Transmembrane helix</keyword>
<keyword evidence="1" id="KW-0472">Membrane</keyword>
<reference evidence="2 3" key="1">
    <citation type="journal article" date="2017" name="Int. J. Syst. Evol. Microbiol.">
        <title>Pseudokineococcus basanitobsidens sp. nov., isolated from volcanic rock.</title>
        <authorList>
            <person name="Lee D.W."/>
            <person name="Park M.Y."/>
            <person name="Kim J.J."/>
            <person name="Kim B.S."/>
        </authorList>
    </citation>
    <scope>NUCLEOTIDE SEQUENCE [LARGE SCALE GENOMIC DNA]</scope>
    <source>
        <strain evidence="2 3">DSM 103726</strain>
    </source>
</reference>
<gene>
    <name evidence="2" type="ORF">WDZ17_09225</name>
</gene>
<protein>
    <recommendedName>
        <fullName evidence="4">DUF202 domain-containing protein</fullName>
    </recommendedName>
</protein>
<name>A0ABU8RK93_9ACTN</name>
<dbReference type="InterPro" id="IPR056918">
    <property type="entry name" value="8xMP"/>
</dbReference>
<dbReference type="Proteomes" id="UP001387100">
    <property type="component" value="Unassembled WGS sequence"/>
</dbReference>
<evidence type="ECO:0000313" key="2">
    <source>
        <dbReference type="EMBL" id="MEJ5945471.1"/>
    </source>
</evidence>
<feature type="transmembrane region" description="Helical" evidence="1">
    <location>
        <begin position="39"/>
        <end position="56"/>
    </location>
</feature>
<proteinExistence type="predicted"/>
<dbReference type="RefSeq" id="WP_339574856.1">
    <property type="nucleotide sequence ID" value="NZ_JBBIAA010000008.1"/>
</dbReference>
<feature type="transmembrane region" description="Helical" evidence="1">
    <location>
        <begin position="126"/>
        <end position="146"/>
    </location>
</feature>
<sequence length="148" mass="15969">MTSTPTRPAADVPGAGDLYRVAVEEYRFQAQFNWSRTQYLLAFNAAILAAAVAVSGGRPAALVFGLGAVAAVLSASAVHTQHGYYRAARDRMRQVEERMEVPVEQRVTTTAVLGGRRRPRPNVTQVTYLLFAALFLAHVVGAVVVLQG</sequence>
<evidence type="ECO:0000313" key="3">
    <source>
        <dbReference type="Proteomes" id="UP001387100"/>
    </source>
</evidence>
<dbReference type="Pfam" id="PF24838">
    <property type="entry name" value="8xMP"/>
    <property type="match status" value="1"/>
</dbReference>
<feature type="transmembrane region" description="Helical" evidence="1">
    <location>
        <begin position="62"/>
        <end position="84"/>
    </location>
</feature>
<evidence type="ECO:0008006" key="4">
    <source>
        <dbReference type="Google" id="ProtNLM"/>
    </source>
</evidence>
<accession>A0ABU8RK93</accession>
<keyword evidence="3" id="KW-1185">Reference proteome</keyword>
<comment type="caution">
    <text evidence="2">The sequence shown here is derived from an EMBL/GenBank/DDBJ whole genome shotgun (WGS) entry which is preliminary data.</text>
</comment>
<dbReference type="EMBL" id="JBBIAA010000008">
    <property type="protein sequence ID" value="MEJ5945471.1"/>
    <property type="molecule type" value="Genomic_DNA"/>
</dbReference>